<evidence type="ECO:0000256" key="4">
    <source>
        <dbReference type="PROSITE-ProRule" id="PRU00169"/>
    </source>
</evidence>
<keyword evidence="2" id="KW-0902">Two-component regulatory system</keyword>
<dbReference type="InterPro" id="IPR001867">
    <property type="entry name" value="OmpR/PhoB-type_DNA-bd"/>
</dbReference>
<dbReference type="InterPro" id="IPR011006">
    <property type="entry name" value="CheY-like_superfamily"/>
</dbReference>
<gene>
    <name evidence="9" type="ORF">RR42_s0246</name>
</gene>
<keyword evidence="10" id="KW-1185">Reference proteome</keyword>
<evidence type="ECO:0000259" key="8">
    <source>
        <dbReference type="PROSITE" id="PS51755"/>
    </source>
</evidence>
<dbReference type="GO" id="GO:0000976">
    <property type="term" value="F:transcription cis-regulatory region binding"/>
    <property type="evidence" value="ECO:0007669"/>
    <property type="project" value="TreeGrafter"/>
</dbReference>
<dbReference type="GO" id="GO:0032993">
    <property type="term" value="C:protein-DNA complex"/>
    <property type="evidence" value="ECO:0007669"/>
    <property type="project" value="TreeGrafter"/>
</dbReference>
<evidence type="ECO:0000259" key="7">
    <source>
        <dbReference type="PROSITE" id="PS50110"/>
    </source>
</evidence>
<dbReference type="GO" id="GO:0005829">
    <property type="term" value="C:cytosol"/>
    <property type="evidence" value="ECO:0007669"/>
    <property type="project" value="TreeGrafter"/>
</dbReference>
<feature type="domain" description="Response regulatory" evidence="7">
    <location>
        <begin position="1"/>
        <end position="112"/>
    </location>
</feature>
<keyword evidence="3 5" id="KW-0238">DNA-binding</keyword>
<dbReference type="PROSITE" id="PS51755">
    <property type="entry name" value="OMPR_PHOB"/>
    <property type="match status" value="1"/>
</dbReference>
<evidence type="ECO:0000313" key="9">
    <source>
        <dbReference type="EMBL" id="AJG21842.1"/>
    </source>
</evidence>
<dbReference type="SMART" id="SM00862">
    <property type="entry name" value="Trans_reg_C"/>
    <property type="match status" value="1"/>
</dbReference>
<evidence type="ECO:0000256" key="1">
    <source>
        <dbReference type="ARBA" id="ARBA00022553"/>
    </source>
</evidence>
<dbReference type="CDD" id="cd00383">
    <property type="entry name" value="trans_reg_C"/>
    <property type="match status" value="1"/>
</dbReference>
<dbReference type="EMBL" id="CP010537">
    <property type="protein sequence ID" value="AJG21842.1"/>
    <property type="molecule type" value="Genomic_DNA"/>
</dbReference>
<dbReference type="Pfam" id="PF00072">
    <property type="entry name" value="Response_reg"/>
    <property type="match status" value="1"/>
</dbReference>
<dbReference type="Pfam" id="PF00486">
    <property type="entry name" value="Trans_reg_C"/>
    <property type="match status" value="1"/>
</dbReference>
<dbReference type="CDD" id="cd17574">
    <property type="entry name" value="REC_OmpR"/>
    <property type="match status" value="1"/>
</dbReference>
<dbReference type="GO" id="GO:0006355">
    <property type="term" value="P:regulation of DNA-templated transcription"/>
    <property type="evidence" value="ECO:0007669"/>
    <property type="project" value="InterPro"/>
</dbReference>
<dbReference type="KEGG" id="cbw:RR42_s0246"/>
<dbReference type="PROSITE" id="PS50110">
    <property type="entry name" value="RESPONSE_REGULATORY"/>
    <property type="match status" value="1"/>
</dbReference>
<dbReference type="SMART" id="SM00448">
    <property type="entry name" value="REC"/>
    <property type="match status" value="1"/>
</dbReference>
<evidence type="ECO:0000256" key="2">
    <source>
        <dbReference type="ARBA" id="ARBA00023012"/>
    </source>
</evidence>
<name>A0A0C4Y8S4_9BURK</name>
<evidence type="ECO:0000256" key="3">
    <source>
        <dbReference type="ARBA" id="ARBA00023125"/>
    </source>
</evidence>
<dbReference type="Gene3D" id="3.40.50.2300">
    <property type="match status" value="1"/>
</dbReference>
<evidence type="ECO:0000256" key="5">
    <source>
        <dbReference type="PROSITE-ProRule" id="PRU01091"/>
    </source>
</evidence>
<dbReference type="Gene3D" id="6.10.250.690">
    <property type="match status" value="1"/>
</dbReference>
<sequence>MEDDKSQSELIQQILVSAGHECECFASGSTFLRALREQAFDLLVVDWQLPDTSGLEVVTWVRQNSGRNPPILFLTSRSQEEDIVAGLGAGADDYMIKPIRRAELVARVSALLRRTYPQAQQDSALIRVGNYAVDPQARTVTCGGSRVDVSPREFDLALFLFRNLGRLVSREVVEQAVWGRAIGVGSRTLDTHISRLRIKLALRPENGVRLTSVYAHGYRFEAAGDGDNQGLQDSQHSQDQQGMQDKQED</sequence>
<dbReference type="InterPro" id="IPR001789">
    <property type="entry name" value="Sig_transdc_resp-reg_receiver"/>
</dbReference>
<feature type="modified residue" description="4-aspartylphosphate" evidence="4">
    <location>
        <position position="46"/>
    </location>
</feature>
<feature type="DNA-binding region" description="OmpR/PhoB-type" evidence="5">
    <location>
        <begin position="123"/>
        <end position="222"/>
    </location>
</feature>
<accession>A0A0C4Y8S4</accession>
<evidence type="ECO:0000313" key="10">
    <source>
        <dbReference type="Proteomes" id="UP000031843"/>
    </source>
</evidence>
<feature type="compositionally biased region" description="Polar residues" evidence="6">
    <location>
        <begin position="229"/>
        <end position="249"/>
    </location>
</feature>
<dbReference type="InterPro" id="IPR036388">
    <property type="entry name" value="WH-like_DNA-bd_sf"/>
</dbReference>
<dbReference type="PANTHER" id="PTHR48111">
    <property type="entry name" value="REGULATOR OF RPOS"/>
    <property type="match status" value="1"/>
</dbReference>
<dbReference type="AlphaFoldDB" id="A0A0C4Y8S4"/>
<feature type="domain" description="OmpR/PhoB-type" evidence="8">
    <location>
        <begin position="123"/>
        <end position="222"/>
    </location>
</feature>
<dbReference type="InterPro" id="IPR039420">
    <property type="entry name" value="WalR-like"/>
</dbReference>
<dbReference type="OrthoDB" id="9802426at2"/>
<dbReference type="SUPFAM" id="SSF52172">
    <property type="entry name" value="CheY-like"/>
    <property type="match status" value="1"/>
</dbReference>
<reference evidence="9 10" key="1">
    <citation type="journal article" date="2015" name="Genome Announc.">
        <title>Complete Genome Sequence of Cupriavidus basilensis 4G11, Isolated from the Oak Ridge Field Research Center Site.</title>
        <authorList>
            <person name="Ray J."/>
            <person name="Waters R.J."/>
            <person name="Skerker J.M."/>
            <person name="Kuehl J.V."/>
            <person name="Price M.N."/>
            <person name="Huang J."/>
            <person name="Chakraborty R."/>
            <person name="Arkin A.P."/>
            <person name="Deutschbauer A."/>
        </authorList>
    </citation>
    <scope>NUCLEOTIDE SEQUENCE [LARGE SCALE GENOMIC DNA]</scope>
    <source>
        <strain evidence="9">4G11</strain>
    </source>
</reference>
<proteinExistence type="predicted"/>
<dbReference type="GO" id="GO:0000156">
    <property type="term" value="F:phosphorelay response regulator activity"/>
    <property type="evidence" value="ECO:0007669"/>
    <property type="project" value="TreeGrafter"/>
</dbReference>
<keyword evidence="1 4" id="KW-0597">Phosphoprotein</keyword>
<dbReference type="PANTHER" id="PTHR48111:SF40">
    <property type="entry name" value="PHOSPHATE REGULON TRANSCRIPTIONAL REGULATORY PROTEIN PHOB"/>
    <property type="match status" value="1"/>
</dbReference>
<dbReference type="Proteomes" id="UP000031843">
    <property type="component" value="Chromosome secondary"/>
</dbReference>
<dbReference type="STRING" id="68895.RR42_s0246"/>
<organism evidence="9 10">
    <name type="scientific">Cupriavidus basilensis</name>
    <dbReference type="NCBI Taxonomy" id="68895"/>
    <lineage>
        <taxon>Bacteria</taxon>
        <taxon>Pseudomonadati</taxon>
        <taxon>Pseudomonadota</taxon>
        <taxon>Betaproteobacteria</taxon>
        <taxon>Burkholderiales</taxon>
        <taxon>Burkholderiaceae</taxon>
        <taxon>Cupriavidus</taxon>
    </lineage>
</organism>
<dbReference type="Gene3D" id="1.10.10.10">
    <property type="entry name" value="Winged helix-like DNA-binding domain superfamily/Winged helix DNA-binding domain"/>
    <property type="match status" value="1"/>
</dbReference>
<feature type="region of interest" description="Disordered" evidence="6">
    <location>
        <begin position="224"/>
        <end position="249"/>
    </location>
</feature>
<evidence type="ECO:0000256" key="6">
    <source>
        <dbReference type="SAM" id="MobiDB-lite"/>
    </source>
</evidence>
<protein>
    <submittedName>
        <fullName evidence="9">DNA-binding response regulator</fullName>
    </submittedName>
</protein>